<dbReference type="Proteomes" id="UP000682733">
    <property type="component" value="Unassembled WGS sequence"/>
</dbReference>
<dbReference type="InterPro" id="IPR008333">
    <property type="entry name" value="Cbr1-like_FAD-bd_dom"/>
</dbReference>
<dbReference type="PROSITE" id="PS50878">
    <property type="entry name" value="RT_POL"/>
    <property type="match status" value="1"/>
</dbReference>
<name>A0A8S2DU67_9BILA</name>
<dbReference type="EMBL" id="CAJOBA010005574">
    <property type="protein sequence ID" value="CAF3747947.1"/>
    <property type="molecule type" value="Genomic_DNA"/>
</dbReference>
<dbReference type="Pfam" id="PF00970">
    <property type="entry name" value="FAD_binding_6"/>
    <property type="match status" value="1"/>
</dbReference>
<dbReference type="InterPro" id="IPR036691">
    <property type="entry name" value="Endo/exonu/phosph_ase_sf"/>
</dbReference>
<dbReference type="CDD" id="cd01650">
    <property type="entry name" value="RT_nLTR_like"/>
    <property type="match status" value="1"/>
</dbReference>
<evidence type="ECO:0000259" key="1">
    <source>
        <dbReference type="PROSITE" id="PS50878"/>
    </source>
</evidence>
<dbReference type="InterPro" id="IPR043502">
    <property type="entry name" value="DNA/RNA_pol_sf"/>
</dbReference>
<evidence type="ECO:0000313" key="3">
    <source>
        <dbReference type="EMBL" id="CAF3747947.1"/>
    </source>
</evidence>
<gene>
    <name evidence="2" type="ORF">OVA965_LOCUS13394</name>
    <name evidence="3" type="ORF">TMI583_LOCUS13397</name>
</gene>
<dbReference type="SUPFAM" id="SSF56672">
    <property type="entry name" value="DNA/RNA polymerases"/>
    <property type="match status" value="1"/>
</dbReference>
<proteinExistence type="predicted"/>
<sequence length="736" mass="84686">MFIPTGKWLLVGGDFNCVPDENRDRNLPTAVTSKSSYPSLVHEFIKPYQLFELYRSKHPHSIVYSYHNHTQNTHSRIDLFLGSKLIRNSTQHISYAPIGLSDHDGITVALNIPTTASSYRRWICNPKVTSRQSFINQFHAIWNVFLNTADFQSLEWWTDFKTSLIVLLQTEAQQMGKESRHQLWKLQKFYRSLSVNPSDDEMMLMENTNQEIRDILEQKALANLPCIYEKSTTSLGMIAKSTLANVRSNKSQIPFLLHPTKGRVTTESEMLDVATSFYQELYSRKPIDNQVWSELFDGLPTISDQEQKSLDKDITIVECYEALKSMPLGKSPGEDGITVDVWKVIFPFIGEHYVKMVNVAMEKGHFQPKFLNAILTLLKKDGAVEGSMKGFRPLSLMNIDYKILSKVLSQRLRKVIATIVHYDQSCSIPERNICDNVHLIRCIIEHYSRNKDPIGIILWDQEKAFDRINHQYLFAVLRIFGFGENFINWVKLLYTNATFRIKINESITKQIRFDCGVRQGCSLSGEIYVIGLEPLLHRIRMNPRIPGIIPPGAQYQTVRRMVFPRDDVEPSIKAIAYADDVNTIAFNTEEEQETINMFNLYNKASGGVTINNKGQLPLGQLAPIVSKIKQQIMSWSQVNLSLMDRSNVLKVFVFSRPVYLFSLTYRSWYRLFYVKKKQQQATDNGHSKLITLKSPDIIYNFVLAHKQSISLDTRLFRFQLPSSSHVLGLPIGQHIY</sequence>
<dbReference type="EMBL" id="CAJNOK010005568">
    <property type="protein sequence ID" value="CAF0977242.1"/>
    <property type="molecule type" value="Genomic_DNA"/>
</dbReference>
<feature type="domain" description="Reverse transcriptase" evidence="1">
    <location>
        <begin position="359"/>
        <end position="640"/>
    </location>
</feature>
<dbReference type="InterPro" id="IPR017938">
    <property type="entry name" value="Riboflavin_synthase-like_b-brl"/>
</dbReference>
<protein>
    <recommendedName>
        <fullName evidence="1">Reverse transcriptase domain-containing protein</fullName>
    </recommendedName>
</protein>
<dbReference type="AlphaFoldDB" id="A0A8S2DU67"/>
<dbReference type="InterPro" id="IPR000477">
    <property type="entry name" value="RT_dom"/>
</dbReference>
<dbReference type="PANTHER" id="PTHR19446">
    <property type="entry name" value="REVERSE TRANSCRIPTASES"/>
    <property type="match status" value="1"/>
</dbReference>
<dbReference type="Proteomes" id="UP000677228">
    <property type="component" value="Unassembled WGS sequence"/>
</dbReference>
<dbReference type="SUPFAM" id="SSF56219">
    <property type="entry name" value="DNase I-like"/>
    <property type="match status" value="1"/>
</dbReference>
<accession>A0A8S2DU67</accession>
<evidence type="ECO:0000313" key="4">
    <source>
        <dbReference type="Proteomes" id="UP000677228"/>
    </source>
</evidence>
<organism evidence="2 4">
    <name type="scientific">Didymodactylos carnosus</name>
    <dbReference type="NCBI Taxonomy" id="1234261"/>
    <lineage>
        <taxon>Eukaryota</taxon>
        <taxon>Metazoa</taxon>
        <taxon>Spiralia</taxon>
        <taxon>Gnathifera</taxon>
        <taxon>Rotifera</taxon>
        <taxon>Eurotatoria</taxon>
        <taxon>Bdelloidea</taxon>
        <taxon>Philodinida</taxon>
        <taxon>Philodinidae</taxon>
        <taxon>Didymodactylos</taxon>
    </lineage>
</organism>
<dbReference type="SUPFAM" id="SSF63380">
    <property type="entry name" value="Riboflavin synthase domain-like"/>
    <property type="match status" value="1"/>
</dbReference>
<dbReference type="Gene3D" id="2.40.30.10">
    <property type="entry name" value="Translation factors"/>
    <property type="match status" value="1"/>
</dbReference>
<dbReference type="Pfam" id="PF00078">
    <property type="entry name" value="RVT_1"/>
    <property type="match status" value="1"/>
</dbReference>
<evidence type="ECO:0000313" key="2">
    <source>
        <dbReference type="EMBL" id="CAF0977242.1"/>
    </source>
</evidence>
<reference evidence="2" key="1">
    <citation type="submission" date="2021-02" db="EMBL/GenBank/DDBJ databases">
        <authorList>
            <person name="Nowell W R."/>
        </authorList>
    </citation>
    <scope>NUCLEOTIDE SEQUENCE</scope>
</reference>
<dbReference type="Gene3D" id="3.60.10.10">
    <property type="entry name" value="Endonuclease/exonuclease/phosphatase"/>
    <property type="match status" value="1"/>
</dbReference>
<comment type="caution">
    <text evidence="2">The sequence shown here is derived from an EMBL/GenBank/DDBJ whole genome shotgun (WGS) entry which is preliminary data.</text>
</comment>